<dbReference type="Proteomes" id="UP001568698">
    <property type="component" value="Unassembled WGS sequence"/>
</dbReference>
<keyword evidence="3" id="KW-1185">Reference proteome</keyword>
<gene>
    <name evidence="2" type="ORF">AB6M95_17370</name>
</gene>
<protein>
    <submittedName>
        <fullName evidence="2">DUF4197 domain-containing protein</fullName>
    </submittedName>
</protein>
<evidence type="ECO:0000313" key="3">
    <source>
        <dbReference type="Proteomes" id="UP001568698"/>
    </source>
</evidence>
<dbReference type="InterPro" id="IPR025245">
    <property type="entry name" value="DUF4197"/>
</dbReference>
<feature type="chain" id="PRO_5047144369" evidence="1">
    <location>
        <begin position="29"/>
        <end position="234"/>
    </location>
</feature>
<dbReference type="EMBL" id="JBGLYH010000074">
    <property type="protein sequence ID" value="MEZ7198524.1"/>
    <property type="molecule type" value="Genomic_DNA"/>
</dbReference>
<evidence type="ECO:0000313" key="2">
    <source>
        <dbReference type="EMBL" id="MEZ7198524.1"/>
    </source>
</evidence>
<evidence type="ECO:0000256" key="1">
    <source>
        <dbReference type="SAM" id="SignalP"/>
    </source>
</evidence>
<dbReference type="Pfam" id="PF13852">
    <property type="entry name" value="DUF4197"/>
    <property type="match status" value="1"/>
</dbReference>
<feature type="signal peptide" evidence="1">
    <location>
        <begin position="1"/>
        <end position="28"/>
    </location>
</feature>
<reference evidence="2 3" key="1">
    <citation type="submission" date="2024-08" db="EMBL/GenBank/DDBJ databases">
        <title>Sulfate-reducing bacteria isolated from formation water of the oil field in Kazakhstan and description of Pseudodesulfovibrio sp.</title>
        <authorList>
            <person name="Bidzhieva S.K."/>
            <person name="Tourova T.P."/>
            <person name="Grouzdev D.S."/>
            <person name="Beletsky A.V."/>
            <person name="Sokolova D.S."/>
            <person name="Samigullina S.R."/>
            <person name="Poltaraus A.B."/>
            <person name="Avtukh A.N."/>
            <person name="Tereshina V.M."/>
            <person name="Zhaparov N.S."/>
            <person name="Mardanov A.V."/>
            <person name="Nazina T.N."/>
        </authorList>
    </citation>
    <scope>NUCLEOTIDE SEQUENCE [LARGE SCALE GENOMIC DNA]</scope>
    <source>
        <strain evidence="2 3">9FUS</strain>
    </source>
</reference>
<dbReference type="RefSeq" id="WP_371388012.1">
    <property type="nucleotide sequence ID" value="NZ_JBGLYH010000074.1"/>
</dbReference>
<comment type="caution">
    <text evidence="2">The sequence shown here is derived from an EMBL/GenBank/DDBJ whole genome shotgun (WGS) entry which is preliminary data.</text>
</comment>
<organism evidence="2 3">
    <name type="scientific">Pseudodesulfovibrio karagichevae</name>
    <dbReference type="NCBI Taxonomy" id="3239305"/>
    <lineage>
        <taxon>Bacteria</taxon>
        <taxon>Pseudomonadati</taxon>
        <taxon>Thermodesulfobacteriota</taxon>
        <taxon>Desulfovibrionia</taxon>
        <taxon>Desulfovibrionales</taxon>
        <taxon>Desulfovibrionaceae</taxon>
    </lineage>
</organism>
<proteinExistence type="predicted"/>
<accession>A0ABV4K925</accession>
<name>A0ABV4K925_9BACT</name>
<keyword evidence="1" id="KW-0732">Signal</keyword>
<sequence length="234" mass="24211">MSARYPVPHILPLLLVLALPWAAAPASAGWGDALKAAGDAGAKAAGLSVTPSQIEGAFRELLSMGADSAVESLSKDGGFSKLAATSLSLPDSYRKVAETVAPDLLANLNSAAEAAVPAIGELFQKTIKTMEFADPSGLLSGKSDAVTSYFEESARTGLAENAAPLIRAALEKTGAGSAVSAVRKLSALTGTDFDPVNYLTNKTLDSMFLYMAKTEQDVRSGDIAVTSELLKKVF</sequence>